<organism evidence="1">
    <name type="scientific">Arundo donax</name>
    <name type="common">Giant reed</name>
    <name type="synonym">Donax arundinaceus</name>
    <dbReference type="NCBI Taxonomy" id="35708"/>
    <lineage>
        <taxon>Eukaryota</taxon>
        <taxon>Viridiplantae</taxon>
        <taxon>Streptophyta</taxon>
        <taxon>Embryophyta</taxon>
        <taxon>Tracheophyta</taxon>
        <taxon>Spermatophyta</taxon>
        <taxon>Magnoliopsida</taxon>
        <taxon>Liliopsida</taxon>
        <taxon>Poales</taxon>
        <taxon>Poaceae</taxon>
        <taxon>PACMAD clade</taxon>
        <taxon>Arundinoideae</taxon>
        <taxon>Arundineae</taxon>
        <taxon>Arundo</taxon>
    </lineage>
</organism>
<accession>A0A0A9DVI8</accession>
<reference evidence="1" key="1">
    <citation type="submission" date="2014-09" db="EMBL/GenBank/DDBJ databases">
        <authorList>
            <person name="Magalhaes I.L.F."/>
            <person name="Oliveira U."/>
            <person name="Santos F.R."/>
            <person name="Vidigal T.H.D.A."/>
            <person name="Brescovit A.D."/>
            <person name="Santos A.J."/>
        </authorList>
    </citation>
    <scope>NUCLEOTIDE SEQUENCE</scope>
    <source>
        <tissue evidence="1">Shoot tissue taken approximately 20 cm above the soil surface</tissue>
    </source>
</reference>
<dbReference type="EMBL" id="GBRH01207192">
    <property type="protein sequence ID" value="JAD90703.1"/>
    <property type="molecule type" value="Transcribed_RNA"/>
</dbReference>
<reference evidence="1" key="2">
    <citation type="journal article" date="2015" name="Data Brief">
        <title>Shoot transcriptome of the giant reed, Arundo donax.</title>
        <authorList>
            <person name="Barrero R.A."/>
            <person name="Guerrero F.D."/>
            <person name="Moolhuijzen P."/>
            <person name="Goolsby J.A."/>
            <person name="Tidwell J."/>
            <person name="Bellgard S.E."/>
            <person name="Bellgard M.I."/>
        </authorList>
    </citation>
    <scope>NUCLEOTIDE SEQUENCE</scope>
    <source>
        <tissue evidence="1">Shoot tissue taken approximately 20 cm above the soil surface</tissue>
    </source>
</reference>
<dbReference type="AlphaFoldDB" id="A0A0A9DVI8"/>
<name>A0A0A9DVI8_ARUDO</name>
<evidence type="ECO:0000313" key="1">
    <source>
        <dbReference type="EMBL" id="JAD90703.1"/>
    </source>
</evidence>
<sequence>MEVSVHSLPLHIQQGKYSIVQPPQFGISMASCTLLQEDAQRSPLEQEQIQLKKMMVLMMIKQQTAGGFHPEPQKVLLLT</sequence>
<protein>
    <submittedName>
        <fullName evidence="1">Uncharacterized protein</fullName>
    </submittedName>
</protein>
<proteinExistence type="predicted"/>